<dbReference type="Pfam" id="PF20150">
    <property type="entry name" value="2EXR"/>
    <property type="match status" value="1"/>
</dbReference>
<dbReference type="EMBL" id="JAZAVK010000009">
    <property type="protein sequence ID" value="KAK7431719.1"/>
    <property type="molecule type" value="Genomic_DNA"/>
</dbReference>
<dbReference type="PANTHER" id="PTHR35910:SF1">
    <property type="entry name" value="2EXR DOMAIN-CONTAINING PROTEIN"/>
    <property type="match status" value="1"/>
</dbReference>
<organism evidence="2 3">
    <name type="scientific">Neonectria magnoliae</name>
    <dbReference type="NCBI Taxonomy" id="2732573"/>
    <lineage>
        <taxon>Eukaryota</taxon>
        <taxon>Fungi</taxon>
        <taxon>Dikarya</taxon>
        <taxon>Ascomycota</taxon>
        <taxon>Pezizomycotina</taxon>
        <taxon>Sordariomycetes</taxon>
        <taxon>Hypocreomycetidae</taxon>
        <taxon>Hypocreales</taxon>
        <taxon>Nectriaceae</taxon>
        <taxon>Neonectria</taxon>
    </lineage>
</organism>
<evidence type="ECO:0000313" key="3">
    <source>
        <dbReference type="Proteomes" id="UP001498421"/>
    </source>
</evidence>
<keyword evidence="3" id="KW-1185">Reference proteome</keyword>
<evidence type="ECO:0000313" key="2">
    <source>
        <dbReference type="EMBL" id="KAK7431719.1"/>
    </source>
</evidence>
<reference evidence="2 3" key="1">
    <citation type="journal article" date="2025" name="Microbiol. Resour. Announc.">
        <title>Draft genome sequences for Neonectria magnoliae and Neonectria punicea, canker pathogens of Liriodendron tulipifera and Acer saccharum in West Virginia.</title>
        <authorList>
            <person name="Petronek H.M."/>
            <person name="Kasson M.T."/>
            <person name="Metheny A.M."/>
            <person name="Stauder C.M."/>
            <person name="Lovett B."/>
            <person name="Lynch S.C."/>
            <person name="Garnas J.R."/>
            <person name="Kasson L.R."/>
            <person name="Stajich J.E."/>
        </authorList>
    </citation>
    <scope>NUCLEOTIDE SEQUENCE [LARGE SCALE GENOMIC DNA]</scope>
    <source>
        <strain evidence="2 3">NRRL 64651</strain>
    </source>
</reference>
<protein>
    <recommendedName>
        <fullName evidence="1">2EXR domain-containing protein</fullName>
    </recommendedName>
</protein>
<name>A0ABR1IFD4_9HYPO</name>
<evidence type="ECO:0000259" key="1">
    <source>
        <dbReference type="Pfam" id="PF20150"/>
    </source>
</evidence>
<comment type="caution">
    <text evidence="2">The sequence shown here is derived from an EMBL/GenBank/DDBJ whole genome shotgun (WGS) entry which is preliminary data.</text>
</comment>
<feature type="domain" description="2EXR" evidence="1">
    <location>
        <begin position="5"/>
        <end position="136"/>
    </location>
</feature>
<dbReference type="PANTHER" id="PTHR35910">
    <property type="entry name" value="2EXR DOMAIN-CONTAINING PROTEIN"/>
    <property type="match status" value="1"/>
</dbReference>
<accession>A0ABR1IFD4</accession>
<proteinExistence type="predicted"/>
<gene>
    <name evidence="2" type="ORF">QQZ08_001656</name>
</gene>
<sequence>MAETFHQFSDLPWELRDMIWNLAVRRRRPGAHFFRIYDSDKGERLAKEKDVYMASRNSGLRLSAPKCVSKFDNKKWRKLFGGKLYTSWTRHNTSTYLVDGGLWTACQESRLVMERVFKSQHWATVRSALSPNPRYWYRRYDCLETSDVLPATGYFTTNDSTNHYFTVLPHQDLFCLQPHNVKTMDWSWIDDNIALGSTTFGFRGLRHLALEYNPAWGIAVENCKDEREIENLDIVEALVNALHDAEELKTLWFIDYHIKRVPYVPTKSQAARPDAKIFFQDDRQFVEVVDHGHWMDPQWDHLLEYDEVMFTSSLWFVGALEDVIWTQRQVERNREAPRAGFGILGCEYC</sequence>
<dbReference type="InterPro" id="IPR045518">
    <property type="entry name" value="2EXR"/>
</dbReference>
<dbReference type="Proteomes" id="UP001498421">
    <property type="component" value="Unassembled WGS sequence"/>
</dbReference>